<dbReference type="SMART" id="SM00360">
    <property type="entry name" value="RRM"/>
    <property type="match status" value="1"/>
</dbReference>
<gene>
    <name evidence="5" type="ORF">TSPGSL018_2885</name>
</gene>
<dbReference type="InterPro" id="IPR035979">
    <property type="entry name" value="RBD_domain_sf"/>
</dbReference>
<evidence type="ECO:0000313" key="5">
    <source>
        <dbReference type="EMBL" id="JAC71013.1"/>
    </source>
</evidence>
<dbReference type="InterPro" id="IPR012677">
    <property type="entry name" value="Nucleotide-bd_a/b_plait_sf"/>
</dbReference>
<dbReference type="CDD" id="cd12254">
    <property type="entry name" value="RRM_hnRNPH_ESRPs_RBM12_like"/>
    <property type="match status" value="1"/>
</dbReference>
<keyword evidence="2 3" id="KW-0694">RNA-binding</keyword>
<keyword evidence="1" id="KW-0677">Repeat</keyword>
<reference evidence="5" key="1">
    <citation type="submission" date="2014-05" db="EMBL/GenBank/DDBJ databases">
        <title>The transcriptome of the halophilic microalga Tetraselmis sp. GSL018 isolated from the Great Salt Lake, Utah.</title>
        <authorList>
            <person name="Jinkerson R.E."/>
            <person name="D'Adamo S."/>
            <person name="Posewitz M.C."/>
        </authorList>
    </citation>
    <scope>NUCLEOTIDE SEQUENCE</scope>
    <source>
        <strain evidence="5">GSL018</strain>
    </source>
</reference>
<dbReference type="InterPro" id="IPR050666">
    <property type="entry name" value="ESRP"/>
</dbReference>
<feature type="domain" description="RRM" evidence="4">
    <location>
        <begin position="24"/>
        <end position="101"/>
    </location>
</feature>
<organism evidence="5">
    <name type="scientific">Tetraselmis sp. GSL018</name>
    <dbReference type="NCBI Taxonomy" id="582737"/>
    <lineage>
        <taxon>Eukaryota</taxon>
        <taxon>Viridiplantae</taxon>
        <taxon>Chlorophyta</taxon>
        <taxon>core chlorophytes</taxon>
        <taxon>Chlorodendrophyceae</taxon>
        <taxon>Chlorodendrales</taxon>
        <taxon>Chlorodendraceae</taxon>
        <taxon>Tetraselmis</taxon>
    </lineage>
</organism>
<dbReference type="EMBL" id="GBEZ01015125">
    <property type="protein sequence ID" value="JAC71013.1"/>
    <property type="molecule type" value="Transcribed_RNA"/>
</dbReference>
<evidence type="ECO:0000256" key="1">
    <source>
        <dbReference type="ARBA" id="ARBA00022737"/>
    </source>
</evidence>
<dbReference type="InterPro" id="IPR000504">
    <property type="entry name" value="RRM_dom"/>
</dbReference>
<dbReference type="PANTHER" id="PTHR13976">
    <property type="entry name" value="HETEROGENEOUS NUCLEAR RIBONUCLEOPROTEIN-RELATED"/>
    <property type="match status" value="1"/>
</dbReference>
<dbReference type="Gene3D" id="3.30.70.330">
    <property type="match status" value="2"/>
</dbReference>
<evidence type="ECO:0000259" key="4">
    <source>
        <dbReference type="PROSITE" id="PS50102"/>
    </source>
</evidence>
<dbReference type="GO" id="GO:0003723">
    <property type="term" value="F:RNA binding"/>
    <property type="evidence" value="ECO:0007669"/>
    <property type="project" value="UniProtKB-UniRule"/>
</dbReference>
<dbReference type="PROSITE" id="PS50102">
    <property type="entry name" value="RRM"/>
    <property type="match status" value="1"/>
</dbReference>
<sequence>MSNISISGDWYTLNNGTGRIDNETIVKVKGLPLEAKQIDLIHFFDGFNFRANGVQIVTAGLHRPTGEGFVDFETPEEAARAITTKDGSQFGAKFGDRFVKLLSVGRREMQDALNLCFGGDGVLKMKGIPYKATLHEIRQFFAGYLIKPNGISIILQAGMGGQVAWHSSSLRAPRRLFERWRRTALSSAQHTATASARCSL</sequence>
<evidence type="ECO:0000256" key="3">
    <source>
        <dbReference type="PROSITE-ProRule" id="PRU00176"/>
    </source>
</evidence>
<evidence type="ECO:0000256" key="2">
    <source>
        <dbReference type="ARBA" id="ARBA00022884"/>
    </source>
</evidence>
<protein>
    <submittedName>
        <fullName evidence="5">G-rich sequence factor 1-like isoform x1</fullName>
    </submittedName>
</protein>
<dbReference type="SUPFAM" id="SSF54928">
    <property type="entry name" value="RNA-binding domain, RBD"/>
    <property type="match status" value="1"/>
</dbReference>
<dbReference type="Pfam" id="PF00076">
    <property type="entry name" value="RRM_1"/>
    <property type="match status" value="1"/>
</dbReference>
<accession>A0A061RGC4</accession>
<proteinExistence type="predicted"/>
<dbReference type="AlphaFoldDB" id="A0A061RGC4"/>
<name>A0A061RGC4_9CHLO</name>